<dbReference type="AlphaFoldDB" id="A0A9W8JKC2"/>
<dbReference type="EMBL" id="JANBPK010000772">
    <property type="protein sequence ID" value="KAJ2932433.1"/>
    <property type="molecule type" value="Genomic_DNA"/>
</dbReference>
<reference evidence="1" key="1">
    <citation type="submission" date="2022-06" db="EMBL/GenBank/DDBJ databases">
        <title>Genome Sequence of Candolleomyces eurysporus.</title>
        <authorList>
            <person name="Buettner E."/>
        </authorList>
    </citation>
    <scope>NUCLEOTIDE SEQUENCE</scope>
    <source>
        <strain evidence="1">VTCC 930004</strain>
    </source>
</reference>
<name>A0A9W8JKC2_9AGAR</name>
<gene>
    <name evidence="1" type="ORF">H1R20_g4660</name>
</gene>
<evidence type="ECO:0000313" key="2">
    <source>
        <dbReference type="Proteomes" id="UP001140091"/>
    </source>
</evidence>
<dbReference type="Proteomes" id="UP001140091">
    <property type="component" value="Unassembled WGS sequence"/>
</dbReference>
<organism evidence="1 2">
    <name type="scientific">Candolleomyces eurysporus</name>
    <dbReference type="NCBI Taxonomy" id="2828524"/>
    <lineage>
        <taxon>Eukaryota</taxon>
        <taxon>Fungi</taxon>
        <taxon>Dikarya</taxon>
        <taxon>Basidiomycota</taxon>
        <taxon>Agaricomycotina</taxon>
        <taxon>Agaricomycetes</taxon>
        <taxon>Agaricomycetidae</taxon>
        <taxon>Agaricales</taxon>
        <taxon>Agaricineae</taxon>
        <taxon>Psathyrellaceae</taxon>
        <taxon>Candolleomyces</taxon>
    </lineage>
</organism>
<proteinExistence type="predicted"/>
<feature type="non-terminal residue" evidence="1">
    <location>
        <position position="484"/>
    </location>
</feature>
<dbReference type="OrthoDB" id="2788229at2759"/>
<sequence length="484" mass="54661">MSTYARSFKLALPQELIDKVVDETKDDFSGLKALSLVGTQWSQRTRKHMFKEIRLMEQLHHPLDSKTRCRRLLELLEANDRLRKHPQTLVIQSSTSYEESSELEPGWLQVCSDNVIEVLSMLRNVNVVILQQGAMRMNFSHLSFPLRAALHSFISRPEIIDLTLSGIDCMELIPLVQHPSLKNLSIGPLVAPPAEIDAHLPLNICQIPFNKNDSTTAFTSRRKKKSLRKLSVCGPGTAFCLLLAAAKDSQATLGFHRITTLEIGTLYFDFVMVLLWQPFLHYCCKNVERYSVTPGPVLPPSSDVPNGIPPLHPSIFSLDRLPKLKHLEIRVPYYYLPFPQHDPIPHLLEALENLSSPHSSDAQSVSLQTLNFGIDFANLDIKSESVDVTGVLDEISRRQDIWGRLDEILSRRHVFSQLTIVNFHMLLGVWCKFRQSLEELDGLSNTIHSYMPNLGEQIELTVAFHIPASTVSSAMSSLPVRPPQ</sequence>
<accession>A0A9W8JKC2</accession>
<evidence type="ECO:0000313" key="1">
    <source>
        <dbReference type="EMBL" id="KAJ2932433.1"/>
    </source>
</evidence>
<protein>
    <submittedName>
        <fullName evidence="1">Uncharacterized protein</fullName>
    </submittedName>
</protein>
<comment type="caution">
    <text evidence="1">The sequence shown here is derived from an EMBL/GenBank/DDBJ whole genome shotgun (WGS) entry which is preliminary data.</text>
</comment>
<keyword evidence="2" id="KW-1185">Reference proteome</keyword>